<evidence type="ECO:0000256" key="1">
    <source>
        <dbReference type="SAM" id="MobiDB-lite"/>
    </source>
</evidence>
<proteinExistence type="predicted"/>
<dbReference type="KEGG" id="mmuc:C1S78_002890"/>
<dbReference type="Proteomes" id="UP000309231">
    <property type="component" value="Chromosome"/>
</dbReference>
<keyword evidence="4" id="KW-1185">Reference proteome</keyword>
<reference evidence="2 4" key="2">
    <citation type="journal article" date="2019" name="BMC Evol. Biol.">
        <title>Comparative genomics of Mycobacterium mucogenicum and Mycobacterium neoaurum clade members emphasizing tRNA and non-coding RNA.</title>
        <authorList>
            <person name="Behra P.R.K."/>
            <person name="Pettersson B.M.F."/>
            <person name="Das S."/>
            <person name="Dasgupta S."/>
            <person name="Kirsebom L.A."/>
        </authorList>
    </citation>
    <scope>NUCLEOTIDE SEQUENCE [LARGE SCALE GENOMIC DNA]</scope>
    <source>
        <strain evidence="2 4">DSM 44124</strain>
    </source>
</reference>
<accession>A0A8H2J8X8</accession>
<dbReference type="GeneID" id="76723831"/>
<dbReference type="AlphaFoldDB" id="A0A8H2J8X8"/>
<feature type="compositionally biased region" description="Basic and acidic residues" evidence="1">
    <location>
        <begin position="341"/>
        <end position="352"/>
    </location>
</feature>
<gene>
    <name evidence="2" type="ORF">C1S78_002890</name>
    <name evidence="3" type="ORF">C1S78_02900</name>
</gene>
<reference evidence="3" key="1">
    <citation type="submission" date="2018-01" db="EMBL/GenBank/DDBJ databases">
        <title>Comparative genomics of Mycobacterium mucogenicum and Mycobacterium neoaurum clade members emphasizing tRNA and non-coding RNA.</title>
        <authorList>
            <person name="Behra P.R.K."/>
            <person name="Pettersson B.M.F."/>
            <person name="Das S."/>
            <person name="Dasgupta S."/>
            <person name="Kirsebom L.A."/>
        </authorList>
    </citation>
    <scope>NUCLEOTIDE SEQUENCE</scope>
    <source>
        <strain evidence="3">DSM 44124</strain>
    </source>
</reference>
<dbReference type="EMBL" id="CP062008">
    <property type="protein sequence ID" value="QPG69991.1"/>
    <property type="molecule type" value="Genomic_DNA"/>
</dbReference>
<organism evidence="3">
    <name type="scientific">Mycolicibacterium mucogenicum DSM 44124</name>
    <dbReference type="NCBI Taxonomy" id="1226753"/>
    <lineage>
        <taxon>Bacteria</taxon>
        <taxon>Bacillati</taxon>
        <taxon>Actinomycetota</taxon>
        <taxon>Actinomycetes</taxon>
        <taxon>Mycobacteriales</taxon>
        <taxon>Mycobacteriaceae</taxon>
        <taxon>Mycolicibacterium</taxon>
    </lineage>
</organism>
<sequence length="819" mass="86365">MWPLPNEVLAHTVLAERAIEGLYAEALRRWAPSAKAAALPTLGAKLLAAGASYNGDPNQELPPDAAAVEQQQAGADWATITEVVIVAGIALLFSAAVVEAMEGLGIPLPDIDLGAQAEKAVDVEPAVMRIVNNAVPDMGAADIRAAAGVVEATPALREARDAVLGEQRERAASTPASVAAKITAAVEAAEPAEGRAAAADMLDPAGEQMRKIAETAGHQAASVQNEATLTAAQQSEDAADLESVWLATLDGKTRPTHWAAWGQRVPIGTAFTVGAASLMFPGDPSGPPEEVKNCRCRLGILAKDEPLPGEVDAHTERLDGRDSVAINREGRTQAEEIERRAAQGNTRARDNADGVGTVASGGWTAPSDQEFTMTGTSTMATDQATTDDTTESEMYRTFTDQAIALIGSPTSDGRMLAADIDLSFRSFPLPLMWCKQSQGGHMDAYTVGVIENARIDGEYILGSGYLLNTPEADEMAMQNSHGVSNPSVDLADAEWMYTDAAGNALEGEDLWDAFDNDEPVYMTVTKAELIGTTMVATPAFDTRLSLDAERSTRDVAIVASAAEDFRPRVYDYRMFEDPQLTGPTPVTMGDDGRIFGHLAVFGQCHRSIQDSCVLVPRSSTGYANFHTSPPLRLDNGTRLSVGRLTVGTGHADPSLAAGPALAHYDNTGTCWALVRVGEDAHGIWFSGVAAPGATAEQIEMGLSAPISGDWRDRGQGLELIAALAVNTPGFAVRGRTDDAGREVALVASMSPRRRKHDTAPVTLEQVAAVMADVLAEDRRRAALAAEREAALAQATELVGEPPKPKSPNDEIAELLAGAV</sequence>
<evidence type="ECO:0008006" key="5">
    <source>
        <dbReference type="Google" id="ProtNLM"/>
    </source>
</evidence>
<feature type="region of interest" description="Disordered" evidence="1">
    <location>
        <begin position="341"/>
        <end position="368"/>
    </location>
</feature>
<evidence type="ECO:0000313" key="4">
    <source>
        <dbReference type="Proteomes" id="UP000309231"/>
    </source>
</evidence>
<evidence type="ECO:0000313" key="2">
    <source>
        <dbReference type="EMBL" id="QPG69991.1"/>
    </source>
</evidence>
<evidence type="ECO:0000313" key="3">
    <source>
        <dbReference type="EMBL" id="TLH51443.1"/>
    </source>
</evidence>
<reference evidence="2 4" key="3">
    <citation type="journal article" date="2019" name="Sci. Rep.">
        <title>Insight into the biology of Mycobacterium mucogenicum and Mycobacterium neoaurum clade members.</title>
        <authorList>
            <person name="Behra P.R.K."/>
            <person name="Pettersson B.M.F."/>
            <person name="Ramesh M."/>
            <person name="Dasgupta S."/>
            <person name="Kirsebom L.A."/>
        </authorList>
    </citation>
    <scope>NUCLEOTIDE SEQUENCE [LARGE SCALE GENOMIC DNA]</scope>
    <source>
        <strain evidence="2 4">DSM 44124</strain>
    </source>
</reference>
<protein>
    <recommendedName>
        <fullName evidence="5">Capsid maturation protease and MuF-like fusion protein</fullName>
    </recommendedName>
</protein>
<name>A0A8H2J8X8_MYCMU</name>
<dbReference type="RefSeq" id="WP_053854591.1">
    <property type="nucleotide sequence ID" value="NZ_ANBS01000001.1"/>
</dbReference>
<dbReference type="EMBL" id="POTL01000001">
    <property type="protein sequence ID" value="TLH51443.1"/>
    <property type="molecule type" value="Genomic_DNA"/>
</dbReference>